<keyword evidence="10" id="KW-0732">Signal</keyword>
<dbReference type="Proteomes" id="UP000240357">
    <property type="component" value="Unassembled WGS sequence"/>
</dbReference>
<keyword evidence="6 8" id="KW-0472">Membrane</keyword>
<dbReference type="InterPro" id="IPR039426">
    <property type="entry name" value="TonB-dep_rcpt-like"/>
</dbReference>
<gene>
    <name evidence="13" type="ORF">AHMF7605_16370</name>
</gene>
<dbReference type="AlphaFoldDB" id="A0A2T2YHH7"/>
<accession>A0A2T2YHH7</accession>
<evidence type="ECO:0000259" key="11">
    <source>
        <dbReference type="Pfam" id="PF00593"/>
    </source>
</evidence>
<dbReference type="InterPro" id="IPR023996">
    <property type="entry name" value="TonB-dep_OMP_SusC/RagA"/>
</dbReference>
<dbReference type="SUPFAM" id="SSF56935">
    <property type="entry name" value="Porins"/>
    <property type="match status" value="1"/>
</dbReference>
<dbReference type="Pfam" id="PF13715">
    <property type="entry name" value="CarbopepD_reg_2"/>
    <property type="match status" value="1"/>
</dbReference>
<evidence type="ECO:0000256" key="9">
    <source>
        <dbReference type="RuleBase" id="RU003357"/>
    </source>
</evidence>
<dbReference type="InterPro" id="IPR000531">
    <property type="entry name" value="Beta-barrel_TonB"/>
</dbReference>
<dbReference type="NCBIfam" id="TIGR04057">
    <property type="entry name" value="SusC_RagA_signa"/>
    <property type="match status" value="1"/>
</dbReference>
<keyword evidence="5 9" id="KW-0798">TonB box</keyword>
<evidence type="ECO:0000313" key="14">
    <source>
        <dbReference type="Proteomes" id="UP000240357"/>
    </source>
</evidence>
<evidence type="ECO:0000256" key="6">
    <source>
        <dbReference type="ARBA" id="ARBA00023136"/>
    </source>
</evidence>
<feature type="chain" id="PRO_5015600650" evidence="10">
    <location>
        <begin position="35"/>
        <end position="1129"/>
    </location>
</feature>
<comment type="similarity">
    <text evidence="8 9">Belongs to the TonB-dependent receptor family.</text>
</comment>
<evidence type="ECO:0000256" key="2">
    <source>
        <dbReference type="ARBA" id="ARBA00022448"/>
    </source>
</evidence>
<feature type="domain" description="TonB-dependent receptor plug" evidence="12">
    <location>
        <begin position="267"/>
        <end position="374"/>
    </location>
</feature>
<evidence type="ECO:0000256" key="4">
    <source>
        <dbReference type="ARBA" id="ARBA00022692"/>
    </source>
</evidence>
<proteinExistence type="inferred from homology"/>
<dbReference type="InterPro" id="IPR037066">
    <property type="entry name" value="Plug_dom_sf"/>
</dbReference>
<dbReference type="PROSITE" id="PS52016">
    <property type="entry name" value="TONB_DEPENDENT_REC_3"/>
    <property type="match status" value="1"/>
</dbReference>
<dbReference type="InterPro" id="IPR036942">
    <property type="entry name" value="Beta-barrel_TonB_sf"/>
</dbReference>
<protein>
    <submittedName>
        <fullName evidence="13">SusC/RagA family TonB-linked outer membrane protein</fullName>
    </submittedName>
</protein>
<dbReference type="GO" id="GO:0009279">
    <property type="term" value="C:cell outer membrane"/>
    <property type="evidence" value="ECO:0007669"/>
    <property type="project" value="UniProtKB-SubCell"/>
</dbReference>
<keyword evidence="3 8" id="KW-1134">Transmembrane beta strand</keyword>
<dbReference type="SUPFAM" id="SSF49464">
    <property type="entry name" value="Carboxypeptidase regulatory domain-like"/>
    <property type="match status" value="1"/>
</dbReference>
<dbReference type="InterPro" id="IPR008969">
    <property type="entry name" value="CarboxyPept-like_regulatory"/>
</dbReference>
<keyword evidence="4 8" id="KW-0812">Transmembrane</keyword>
<dbReference type="InterPro" id="IPR012910">
    <property type="entry name" value="Plug_dom"/>
</dbReference>
<dbReference type="Pfam" id="PF00593">
    <property type="entry name" value="TonB_dep_Rec_b-barrel"/>
    <property type="match status" value="1"/>
</dbReference>
<keyword evidence="2 8" id="KW-0813">Transport</keyword>
<evidence type="ECO:0000256" key="10">
    <source>
        <dbReference type="SAM" id="SignalP"/>
    </source>
</evidence>
<evidence type="ECO:0000256" key="8">
    <source>
        <dbReference type="PROSITE-ProRule" id="PRU01360"/>
    </source>
</evidence>
<comment type="subcellular location">
    <subcellularLocation>
        <location evidence="1 8">Cell outer membrane</location>
        <topology evidence="1 8">Multi-pass membrane protein</topology>
    </subcellularLocation>
</comment>
<keyword evidence="14" id="KW-1185">Reference proteome</keyword>
<dbReference type="InterPro" id="IPR023997">
    <property type="entry name" value="TonB-dep_OMP_SusC/RagA_CS"/>
</dbReference>
<feature type="domain" description="TonB-dependent receptor-like beta-barrel" evidence="11">
    <location>
        <begin position="518"/>
        <end position="1086"/>
    </location>
</feature>
<sequence length="1129" mass="125340">MRCKPLILVFMKVKIPYKSVACVAAALISFHVNGQQVLSSQLTANNTGTETATSLNKRSSLEGMLKILERKYDVAFFYKDEFVQNKTVVINEKSNRRQSIESELEAILSPLQLKFEKIGANTYVISPVKVSDADKINKEALQLDSAGTARGSYLALLPQSVNIIAEPINTNVAVVLDISGKVTDEKGEGIPGATVLLKGTTTGATTDPNGNFTLSTPDGTGTLVISFIGYQTKEIAINNQTTFNIGLVPDTKALEEVVIVGYGTVQKRELTSAVTTVTSKDFVQGAVNSPLQLIDGKVPGVTISNPAAADPNRSTDVQVRGASSYKAGNGPLVVIDGMPGGDLRNVAQQDIESITVLRDAASAAIYGSRGANGVILVQTKRGRSGKVNVTYDSYVEHDAVAVKPDILSAEEFLEKQRDTDRGARTNWYDELIRENNFGQNHSLAVSGGNENSVFRISGQYRTKQGIDIATDRKEYGLRANFMQRALDGLLEFNGNLSFRDAGEEYTNYGAFRQAVQLNPTIPLMDPNNPLRYNNLQGYNTFNPVQDLTTRENGADRSYSIIDITTRLNILKNLSTDLKVARQSQDMLRREYYGSQNSGSINSGRLGRARLQNERWRDYTLEWTGNYNATFGKHDLKALAGYSYQEFNNQGFWAENEDFLSDAFSYNNLESGLYSNEAGRLGMDSWKSKEKTIGFLSRVNYGFADTYFLTGSVRYEGNTKFGPNNKWGLFPAGSAAWRISNLPGLQNLKVINDLKLRVSYGVTGRSGFDRYTAMPRYTGYGRYQNDQGEWIQVWGPANNYNPDLRWERSVAYNAGLDFTLFSSKLSGSFDAFIRKSSDLINDYQVPVPPYLHDRMYVNVGTQSSRGFELTLNAQLVNTEAFNYSTSLTASYAKSRMDEFSSGIYRADYQDLGSLPSPGNPGEAYRLQEGSEIGSFYGYKYAGVDDDGNILIWKNGQEGTEKIKASEEGDRNRDRTQIGHGMPRYDVAWNNSFTYHNFDLTLFFRGRFDYDILNLYQMYYGLTSEPGVNLLKDAYGRNAHIKSGKVITDYFLESGNYFRLDNLTLGWAPKLGVKQIENFRLYGTIRNVFTLTKFTGLDPAAISVTGLEPGLGSLDLYPIARNFVLGVQVTF</sequence>
<organism evidence="13 14">
    <name type="scientific">Adhaeribacter arboris</name>
    <dbReference type="NCBI Taxonomy" id="2072846"/>
    <lineage>
        <taxon>Bacteria</taxon>
        <taxon>Pseudomonadati</taxon>
        <taxon>Bacteroidota</taxon>
        <taxon>Cytophagia</taxon>
        <taxon>Cytophagales</taxon>
        <taxon>Hymenobacteraceae</taxon>
        <taxon>Adhaeribacter</taxon>
    </lineage>
</organism>
<comment type="caution">
    <text evidence="13">The sequence shown here is derived from an EMBL/GenBank/DDBJ whole genome shotgun (WGS) entry which is preliminary data.</text>
</comment>
<reference evidence="13 14" key="1">
    <citation type="submission" date="2018-03" db="EMBL/GenBank/DDBJ databases">
        <title>Adhaeribacter sp. HMF7605 Genome sequencing and assembly.</title>
        <authorList>
            <person name="Kang H."/>
            <person name="Kang J."/>
            <person name="Cha I."/>
            <person name="Kim H."/>
            <person name="Joh K."/>
        </authorList>
    </citation>
    <scope>NUCLEOTIDE SEQUENCE [LARGE SCALE GENOMIC DNA]</scope>
    <source>
        <strain evidence="13 14">HMF7605</strain>
    </source>
</reference>
<dbReference type="Gene3D" id="2.60.40.1120">
    <property type="entry name" value="Carboxypeptidase-like, regulatory domain"/>
    <property type="match status" value="1"/>
</dbReference>
<dbReference type="Pfam" id="PF07715">
    <property type="entry name" value="Plug"/>
    <property type="match status" value="1"/>
</dbReference>
<dbReference type="NCBIfam" id="TIGR04056">
    <property type="entry name" value="OMP_RagA_SusC"/>
    <property type="match status" value="1"/>
</dbReference>
<evidence type="ECO:0000313" key="13">
    <source>
        <dbReference type="EMBL" id="PSR54965.1"/>
    </source>
</evidence>
<keyword evidence="7 8" id="KW-0998">Cell outer membrane</keyword>
<dbReference type="EMBL" id="PYFT01000001">
    <property type="protein sequence ID" value="PSR54965.1"/>
    <property type="molecule type" value="Genomic_DNA"/>
</dbReference>
<evidence type="ECO:0000256" key="7">
    <source>
        <dbReference type="ARBA" id="ARBA00023237"/>
    </source>
</evidence>
<dbReference type="Gene3D" id="2.170.130.10">
    <property type="entry name" value="TonB-dependent receptor, plug domain"/>
    <property type="match status" value="1"/>
</dbReference>
<evidence type="ECO:0000256" key="5">
    <source>
        <dbReference type="ARBA" id="ARBA00023077"/>
    </source>
</evidence>
<evidence type="ECO:0000256" key="1">
    <source>
        <dbReference type="ARBA" id="ARBA00004571"/>
    </source>
</evidence>
<dbReference type="Gene3D" id="2.40.170.20">
    <property type="entry name" value="TonB-dependent receptor, beta-barrel domain"/>
    <property type="match status" value="1"/>
</dbReference>
<name>A0A2T2YHH7_9BACT</name>
<feature type="signal peptide" evidence="10">
    <location>
        <begin position="1"/>
        <end position="34"/>
    </location>
</feature>
<evidence type="ECO:0000259" key="12">
    <source>
        <dbReference type="Pfam" id="PF07715"/>
    </source>
</evidence>
<evidence type="ECO:0000256" key="3">
    <source>
        <dbReference type="ARBA" id="ARBA00022452"/>
    </source>
</evidence>